<sequence length="360" mass="40787">PRCVSTVDSGNFAASLVAVKEGCLEIAEESIFRAARWDGLVDMLGLLDADLERLENRERRENLGRALHEMEAHCLEARGESGRWLTTLRDLMEGEGQSFERQLAEALEEAEGHIELFVLRDVRIWLDRVHHQIREMDREIDRYAPWLRLWPTAPESVAALARELEEILPLSMRLSESSDRIEKARIRLASGDVDGEAAEWCDALLAALDEGERGHESLRRELVGRAEEAEENALGMDFEWLYDRQLRLFYIGYNLSADQMDSHHYDLLASEARIASFIAIAQGDVPLEHWFHLGRSITDVAGRTCLVSWAGSMFEYLMPSLLFRSEPGTLLSQSESAAIDAQKRFGAEQKVPWGVSESGF</sequence>
<dbReference type="EMBL" id="BARS01008799">
    <property type="protein sequence ID" value="GAF67338.1"/>
    <property type="molecule type" value="Genomic_DNA"/>
</dbReference>
<name>X0REZ6_9ZZZZ</name>
<proteinExistence type="predicted"/>
<feature type="non-terminal residue" evidence="1">
    <location>
        <position position="1"/>
    </location>
</feature>
<dbReference type="AlphaFoldDB" id="X0REZ6"/>
<dbReference type="Gene3D" id="1.50.10.140">
    <property type="match status" value="1"/>
</dbReference>
<comment type="caution">
    <text evidence="1">The sequence shown here is derived from an EMBL/GenBank/DDBJ whole genome shotgun (WGS) entry which is preliminary data.</text>
</comment>
<feature type="non-terminal residue" evidence="1">
    <location>
        <position position="360"/>
    </location>
</feature>
<organism evidence="1">
    <name type="scientific">marine sediment metagenome</name>
    <dbReference type="NCBI Taxonomy" id="412755"/>
    <lineage>
        <taxon>unclassified sequences</taxon>
        <taxon>metagenomes</taxon>
        <taxon>ecological metagenomes</taxon>
    </lineage>
</organism>
<evidence type="ECO:0000313" key="1">
    <source>
        <dbReference type="EMBL" id="GAF67338.1"/>
    </source>
</evidence>
<accession>X0REZ6</accession>
<reference evidence="1" key="1">
    <citation type="journal article" date="2014" name="Front. Microbiol.">
        <title>High frequency of phylogenetically diverse reductive dehalogenase-homologous genes in deep subseafloor sedimentary metagenomes.</title>
        <authorList>
            <person name="Kawai M."/>
            <person name="Futagami T."/>
            <person name="Toyoda A."/>
            <person name="Takaki Y."/>
            <person name="Nishi S."/>
            <person name="Hori S."/>
            <person name="Arai W."/>
            <person name="Tsubouchi T."/>
            <person name="Morono Y."/>
            <person name="Uchiyama I."/>
            <person name="Ito T."/>
            <person name="Fujiyama A."/>
            <person name="Inagaki F."/>
            <person name="Takami H."/>
        </authorList>
    </citation>
    <scope>NUCLEOTIDE SEQUENCE</scope>
    <source>
        <strain evidence="1">Expedition CK06-06</strain>
    </source>
</reference>
<protein>
    <submittedName>
        <fullName evidence="1">Uncharacterized protein</fullName>
    </submittedName>
</protein>
<gene>
    <name evidence="1" type="ORF">S01H1_16696</name>
</gene>